<evidence type="ECO:0000256" key="1">
    <source>
        <dbReference type="ARBA" id="ARBA00004651"/>
    </source>
</evidence>
<keyword evidence="15" id="KW-1185">Reference proteome</keyword>
<evidence type="ECO:0000256" key="5">
    <source>
        <dbReference type="ARBA" id="ARBA00022475"/>
    </source>
</evidence>
<reference evidence="14 15" key="1">
    <citation type="submission" date="2017-07" db="EMBL/GenBank/DDBJ databases">
        <authorList>
            <person name="Sun Z.S."/>
            <person name="Albrecht U."/>
            <person name="Echele G."/>
            <person name="Lee C.C."/>
        </authorList>
    </citation>
    <scope>NUCLEOTIDE SEQUENCE [LARGE SCALE GENOMIC DNA]</scope>
    <source>
        <strain evidence="14 15">CGMCC 1.12710</strain>
    </source>
</reference>
<keyword evidence="5 12" id="KW-1003">Cell membrane</keyword>
<evidence type="ECO:0000256" key="11">
    <source>
        <dbReference type="ARBA" id="ARBA00025182"/>
    </source>
</evidence>
<keyword evidence="8 12" id="KW-1133">Transmembrane helix</keyword>
<evidence type="ECO:0000256" key="10">
    <source>
        <dbReference type="ARBA" id="ARBA00023136"/>
    </source>
</evidence>
<dbReference type="Pfam" id="PF03840">
    <property type="entry name" value="SecG"/>
    <property type="match status" value="1"/>
</dbReference>
<dbReference type="AlphaFoldDB" id="A0A239Q0W5"/>
<feature type="transmembrane region" description="Helical" evidence="12">
    <location>
        <begin position="51"/>
        <end position="69"/>
    </location>
</feature>
<dbReference type="RefSeq" id="WP_089413356.1">
    <property type="nucleotide sequence ID" value="NZ_FZQA01000010.1"/>
</dbReference>
<dbReference type="GO" id="GO:0005886">
    <property type="term" value="C:plasma membrane"/>
    <property type="evidence" value="ECO:0007669"/>
    <property type="project" value="UniProtKB-SubCell"/>
</dbReference>
<evidence type="ECO:0000256" key="9">
    <source>
        <dbReference type="ARBA" id="ARBA00023010"/>
    </source>
</evidence>
<dbReference type="InterPro" id="IPR004692">
    <property type="entry name" value="SecG"/>
</dbReference>
<keyword evidence="4 12" id="KW-0813">Transport</keyword>
<sequence length="171" mass="17221">MTAVLLTVHVLIVLALIGIVLLQRSEGGALGIGGGGFMSGRGAASALTRTTTALGFLFFGTSLGLAMLADTGESEERIIRELTGAQDAGQEAPARAPASPEDLLRTLGAEPEEEAPAGAADEPAPSPEQLLESLGAPATGAGEPEAAGSAMKTEESATTEEETPPQDPDQN</sequence>
<dbReference type="PRINTS" id="PR01651">
    <property type="entry name" value="SECGEXPORT"/>
</dbReference>
<accession>A0A239Q0W5</accession>
<organism evidence="14 15">
    <name type="scientific">Amphiplicatus metriothermophilus</name>
    <dbReference type="NCBI Taxonomy" id="1519374"/>
    <lineage>
        <taxon>Bacteria</taxon>
        <taxon>Pseudomonadati</taxon>
        <taxon>Pseudomonadota</taxon>
        <taxon>Alphaproteobacteria</taxon>
        <taxon>Parvularculales</taxon>
        <taxon>Parvularculaceae</taxon>
        <taxon>Amphiplicatus</taxon>
    </lineage>
</organism>
<evidence type="ECO:0000256" key="6">
    <source>
        <dbReference type="ARBA" id="ARBA00022692"/>
    </source>
</evidence>
<feature type="compositionally biased region" description="Low complexity" evidence="13">
    <location>
        <begin position="135"/>
        <end position="150"/>
    </location>
</feature>
<evidence type="ECO:0000256" key="3">
    <source>
        <dbReference type="ARBA" id="ARBA00017876"/>
    </source>
</evidence>
<dbReference type="PANTHER" id="PTHR34182:SF1">
    <property type="entry name" value="PROTEIN-EXPORT MEMBRANE PROTEIN SECG"/>
    <property type="match status" value="1"/>
</dbReference>
<comment type="similarity">
    <text evidence="2 12">Belongs to the SecG family.</text>
</comment>
<comment type="caution">
    <text evidence="12">Lacks conserved residue(s) required for the propagation of feature annotation.</text>
</comment>
<proteinExistence type="inferred from homology"/>
<dbReference type="GO" id="GO:0043952">
    <property type="term" value="P:protein transport by the Sec complex"/>
    <property type="evidence" value="ECO:0007669"/>
    <property type="project" value="TreeGrafter"/>
</dbReference>
<protein>
    <recommendedName>
        <fullName evidence="3 12">Protein-export membrane protein SecG</fullName>
    </recommendedName>
</protein>
<dbReference type="GO" id="GO:0015450">
    <property type="term" value="F:protein-transporting ATPase activity"/>
    <property type="evidence" value="ECO:0007669"/>
    <property type="project" value="UniProtKB-UniRule"/>
</dbReference>
<dbReference type="Proteomes" id="UP000198346">
    <property type="component" value="Unassembled WGS sequence"/>
</dbReference>
<keyword evidence="9 12" id="KW-0811">Translocation</keyword>
<evidence type="ECO:0000256" key="8">
    <source>
        <dbReference type="ARBA" id="ARBA00022989"/>
    </source>
</evidence>
<evidence type="ECO:0000256" key="13">
    <source>
        <dbReference type="SAM" id="MobiDB-lite"/>
    </source>
</evidence>
<evidence type="ECO:0000256" key="7">
    <source>
        <dbReference type="ARBA" id="ARBA00022927"/>
    </source>
</evidence>
<evidence type="ECO:0000256" key="12">
    <source>
        <dbReference type="RuleBase" id="RU365087"/>
    </source>
</evidence>
<dbReference type="GO" id="GO:0009306">
    <property type="term" value="P:protein secretion"/>
    <property type="evidence" value="ECO:0007669"/>
    <property type="project" value="UniProtKB-UniRule"/>
</dbReference>
<dbReference type="PANTHER" id="PTHR34182">
    <property type="entry name" value="PROTEIN-EXPORT MEMBRANE PROTEIN SECG"/>
    <property type="match status" value="1"/>
</dbReference>
<evidence type="ECO:0000256" key="4">
    <source>
        <dbReference type="ARBA" id="ARBA00022448"/>
    </source>
</evidence>
<comment type="function">
    <text evidence="11 12">Involved in protein export. Participates in an early event of protein translocation.</text>
</comment>
<evidence type="ECO:0000313" key="15">
    <source>
        <dbReference type="Proteomes" id="UP000198346"/>
    </source>
</evidence>
<dbReference type="EMBL" id="FZQA01000010">
    <property type="protein sequence ID" value="SNT75842.1"/>
    <property type="molecule type" value="Genomic_DNA"/>
</dbReference>
<keyword evidence="7 12" id="KW-0653">Protein transport</keyword>
<feature type="region of interest" description="Disordered" evidence="13">
    <location>
        <begin position="80"/>
        <end position="171"/>
    </location>
</feature>
<gene>
    <name evidence="14" type="ORF">SAMN06297382_2931</name>
</gene>
<keyword evidence="6 12" id="KW-0812">Transmembrane</keyword>
<evidence type="ECO:0000256" key="2">
    <source>
        <dbReference type="ARBA" id="ARBA00008445"/>
    </source>
</evidence>
<dbReference type="NCBIfam" id="TIGR00810">
    <property type="entry name" value="secG"/>
    <property type="match status" value="1"/>
</dbReference>
<comment type="subcellular location">
    <subcellularLocation>
        <location evidence="1 12">Cell membrane</location>
        <topology evidence="1 12">Multi-pass membrane protein</topology>
    </subcellularLocation>
</comment>
<keyword evidence="10 12" id="KW-0472">Membrane</keyword>
<feature type="compositionally biased region" description="Acidic residues" evidence="13">
    <location>
        <begin position="157"/>
        <end position="171"/>
    </location>
</feature>
<dbReference type="GO" id="GO:0065002">
    <property type="term" value="P:intracellular protein transmembrane transport"/>
    <property type="evidence" value="ECO:0007669"/>
    <property type="project" value="TreeGrafter"/>
</dbReference>
<name>A0A239Q0W5_9PROT</name>
<evidence type="ECO:0000313" key="14">
    <source>
        <dbReference type="EMBL" id="SNT75842.1"/>
    </source>
</evidence>